<protein>
    <submittedName>
        <fullName evidence="1">Molecular chaperones (DnaJ family)</fullName>
    </submittedName>
</protein>
<proteinExistence type="predicted"/>
<sequence length="51" mass="5397">MHPFICSSPRHPIGAYINHKCEDCSGKAGTCTGPSHVRSAALPTLQDHVPA</sequence>
<dbReference type="EMBL" id="JXTI01000172">
    <property type="protein sequence ID" value="KWX11580.1"/>
    <property type="molecule type" value="Genomic_DNA"/>
</dbReference>
<dbReference type="Proteomes" id="UP000070089">
    <property type="component" value="Unassembled WGS sequence"/>
</dbReference>
<evidence type="ECO:0000313" key="1">
    <source>
        <dbReference type="EMBL" id="KWX11580.1"/>
    </source>
</evidence>
<name>A0A132NNB2_GIAIN</name>
<dbReference type="VEuPathDB" id="GiardiaDB:QR46_4448"/>
<gene>
    <name evidence="1" type="ORF">QR46_4448</name>
</gene>
<comment type="caution">
    <text evidence="1">The sequence shown here is derived from an EMBL/GenBank/DDBJ whole genome shotgun (WGS) entry which is preliminary data.</text>
</comment>
<dbReference type="AlphaFoldDB" id="A0A132NNB2"/>
<organism evidence="1 2">
    <name type="scientific">Giardia duodenalis assemblage B</name>
    <dbReference type="NCBI Taxonomy" id="1394984"/>
    <lineage>
        <taxon>Eukaryota</taxon>
        <taxon>Metamonada</taxon>
        <taxon>Diplomonadida</taxon>
        <taxon>Hexamitidae</taxon>
        <taxon>Giardiinae</taxon>
        <taxon>Giardia</taxon>
    </lineage>
</organism>
<accession>A0A132NNB2</accession>
<reference evidence="1 2" key="1">
    <citation type="journal article" date="2015" name="Mol. Biochem. Parasitol.">
        <title>Identification of polymorphic genes for use in assemblage B genotyping assays through comparative genomics of multiple assemblage B Giardia duodenalis isolates.</title>
        <authorList>
            <person name="Wielinga C."/>
            <person name="Thompson R.C."/>
            <person name="Monis P."/>
            <person name="Ryan U."/>
        </authorList>
    </citation>
    <scope>NUCLEOTIDE SEQUENCE [LARGE SCALE GENOMIC DNA]</scope>
    <source>
        <strain evidence="1 2">BAH15c1</strain>
    </source>
</reference>
<evidence type="ECO:0000313" key="2">
    <source>
        <dbReference type="Proteomes" id="UP000070089"/>
    </source>
</evidence>